<gene>
    <name evidence="1" type="ORF">VPARA_05010</name>
</gene>
<dbReference type="EMBL" id="JZWI01000003">
    <property type="protein sequence ID" value="KLN58386.1"/>
    <property type="molecule type" value="Genomic_DNA"/>
</dbReference>
<sequence>MSQHYFETHYKGFPITVMLGWDRPLRYFFMTIRKPAELIDSAMKVEDEDFLYSNLHEEDPFGHGLDYYRAVLGHFHIDVPSSMFTEVQKDYAGNVGNRVVKYEADGSFAELGA</sequence>
<evidence type="ECO:0000313" key="1">
    <source>
        <dbReference type="EMBL" id="KLN58386.1"/>
    </source>
</evidence>
<reference evidence="1 2" key="1">
    <citation type="submission" date="2015-03" db="EMBL/GenBank/DDBJ databases">
        <title>Genome sequence of Variovorax paradoxus TBEA6.</title>
        <authorList>
            <person name="Poehlein A."/>
            <person name="Schuldes J."/>
            <person name="Wuebbeler J.H."/>
            <person name="Hiessl S."/>
            <person name="Steinbuechel A."/>
            <person name="Daniel R."/>
        </authorList>
    </citation>
    <scope>NUCLEOTIDE SEQUENCE [LARGE SCALE GENOMIC DNA]</scope>
    <source>
        <strain evidence="1 2">TBEA6</strain>
    </source>
</reference>
<comment type="caution">
    <text evidence="1">The sequence shown here is derived from an EMBL/GenBank/DDBJ whole genome shotgun (WGS) entry which is preliminary data.</text>
</comment>
<dbReference type="PATRIC" id="fig|34073.19.peg.501"/>
<keyword evidence="2" id="KW-1185">Reference proteome</keyword>
<dbReference type="AlphaFoldDB" id="A0A0H2M8A8"/>
<protein>
    <submittedName>
        <fullName evidence="1">Uncharacterized protein</fullName>
    </submittedName>
</protein>
<dbReference type="Proteomes" id="UP000035170">
    <property type="component" value="Unassembled WGS sequence"/>
</dbReference>
<organism evidence="1 2">
    <name type="scientific">Variovorax paradoxus</name>
    <dbReference type="NCBI Taxonomy" id="34073"/>
    <lineage>
        <taxon>Bacteria</taxon>
        <taxon>Pseudomonadati</taxon>
        <taxon>Pseudomonadota</taxon>
        <taxon>Betaproteobacteria</taxon>
        <taxon>Burkholderiales</taxon>
        <taxon>Comamonadaceae</taxon>
        <taxon>Variovorax</taxon>
    </lineage>
</organism>
<evidence type="ECO:0000313" key="2">
    <source>
        <dbReference type="Proteomes" id="UP000035170"/>
    </source>
</evidence>
<proteinExistence type="predicted"/>
<dbReference type="RefSeq" id="WP_047783147.1">
    <property type="nucleotide sequence ID" value="NZ_JZWI01000003.1"/>
</dbReference>
<name>A0A0H2M8A8_VARPD</name>
<accession>A0A0H2M8A8</accession>